<dbReference type="InterPro" id="IPR008040">
    <property type="entry name" value="Hydant_A_N"/>
</dbReference>
<gene>
    <name evidence="5" type="ORF">BABINDRAFT_160555</name>
</gene>
<dbReference type="GO" id="GO:0017168">
    <property type="term" value="F:5-oxoprolinase (ATP-hydrolyzing) activity"/>
    <property type="evidence" value="ECO:0007669"/>
    <property type="project" value="TreeGrafter"/>
</dbReference>
<organism evidence="5 6">
    <name type="scientific">Babjeviella inositovora NRRL Y-12698</name>
    <dbReference type="NCBI Taxonomy" id="984486"/>
    <lineage>
        <taxon>Eukaryota</taxon>
        <taxon>Fungi</taxon>
        <taxon>Dikarya</taxon>
        <taxon>Ascomycota</taxon>
        <taxon>Saccharomycotina</taxon>
        <taxon>Pichiomycetes</taxon>
        <taxon>Serinales incertae sedis</taxon>
        <taxon>Babjeviella</taxon>
    </lineage>
</organism>
<proteinExistence type="inferred from homology"/>
<dbReference type="Pfam" id="PF05378">
    <property type="entry name" value="Hydant_A_N"/>
    <property type="match status" value="1"/>
</dbReference>
<dbReference type="STRING" id="984486.A0A1E3QTY8"/>
<feature type="domain" description="Hydantoinase A/oxoprolinase" evidence="2">
    <location>
        <begin position="237"/>
        <end position="534"/>
    </location>
</feature>
<sequence length="1298" mass="140411">MSGIKISIDRGGTFCDVHAVIPLLNEEYTFKLLSVDPSNYQDAPTEGIRRVLEHATGTDIPKTQKLSLLLVESIRMGTTVATNALLERKGADVALLTTKGFADILKIGTQARPNIFDLSARKLKQLYKRVVEIDERVTIESYTEGGEKPPVDITSDASLVTGITGDVIRILQAPDMAIVSQQLSELHAQGFRSLALCLLHSYAYPAHEQAIAALARQMGFQVSVSVDLQPMISMVSRTSSTVADAYLGPILQEYMQSFGAGFEGGLMALGNKLLFMQSNGGLCPWNAFSGLRAILSGPAGGMVGYAETCFDDRPGNLKATIGFDMGGTSTDVSRVFGAPEHIFETVISEVSLQTPQLDISTVAAGGGSMLFWRNGMFVVGPESAGAHPGPACYKKGGPLTVTDANLFLGRLLPEHFPNIFGPNENEPLDINATRKLFLELTETINKDHEKHLTPEEVACGFLKVAIETMCRPIRTLTESKGFATADHNLSSFGGAGGQCAVSVAKNLGIENVVIHKYSSLLSAYGMALADIVIERQQPISVAYEAPSFVSIDTTIARLKAQCMEDYQKQGLTQFSTEMEVFLNMKYVGSDTHLMMKLDGNNTDKEFIARHNQEFGFTLERKVLVDDIRVRLIVHSTAKETVNPFREFADIVSTTAEISTSQSSVYFESVGWLDSPVYQLSELAVGSQLSGPAVILDATQTILIEPHSTANILKEHVLVTVEKEAKKDISRVVVDPVQLSVFGHRFMSIAEQMGRTLQKTAISTNIKERLDFSCALFDRNGDLVANAPHVPIHLGAMSYAVKEQAQRWEGKIKHGDVFVSNHPVAGGSHLPDITVITPVLDDDCNVLFWTASRGHHADVGGIAAGSMPPDSKEIFQEGAAIITHKLCDEGVFDEEGITKRLLIDPAQYEGCSGTRTLSDNISDLKAQVAANFKGIQLLHKLVDDFSYPVIQLYMEAILHTAELSVRNLLRMAYQKFGGETMKAVDYLDDGTPIVLEIEIDQETGSAVFDFTKSGDQIYGNLNAPKAILFSAVLYVLRALISGDIPLNHGCLIPIDVRTRQGSVLQPSAEAATVGGNVETAQRCVDVILKAFQACAASQGTCNNLTFGAENSTGHGFGYYETICGGAGASATWNGQSAVQCHTTNTKITDPEVFEKRYPVILRRFEIRQGSGGKGFHTGGDGVIRDIEFTIPLQVSCLMERRALAPFGMAGGEDGERGSNFWLKKNADGSYRKIYLGGKNSVMMKPGDHVVVCTPGGGGYGKAGAERLDDGVQYPAADATQAVSRISGSVAMRTIMQETN</sequence>
<accession>A0A1E3QTY8</accession>
<name>A0A1E3QTY8_9ASCO</name>
<reference evidence="6" key="1">
    <citation type="submission" date="2016-05" db="EMBL/GenBank/DDBJ databases">
        <title>Comparative genomics of biotechnologically important yeasts.</title>
        <authorList>
            <consortium name="DOE Joint Genome Institute"/>
            <person name="Riley R."/>
            <person name="Haridas S."/>
            <person name="Wolfe K.H."/>
            <person name="Lopes M.R."/>
            <person name="Hittinger C.T."/>
            <person name="Goker M."/>
            <person name="Salamov A."/>
            <person name="Wisecaver J."/>
            <person name="Long T.M."/>
            <person name="Aerts A.L."/>
            <person name="Barry K."/>
            <person name="Choi C."/>
            <person name="Clum A."/>
            <person name="Coughlan A.Y."/>
            <person name="Deshpande S."/>
            <person name="Douglass A.P."/>
            <person name="Hanson S.J."/>
            <person name="Klenk H.-P."/>
            <person name="Labutti K."/>
            <person name="Lapidus A."/>
            <person name="Lindquist E."/>
            <person name="Lipzen A."/>
            <person name="Meier-Kolthoff J.P."/>
            <person name="Ohm R.A."/>
            <person name="Otillar R.P."/>
            <person name="Pangilinan J."/>
            <person name="Peng Y."/>
            <person name="Rokas A."/>
            <person name="Rosa C.A."/>
            <person name="Scheuner C."/>
            <person name="Sibirny A.A."/>
            <person name="Slot J.C."/>
            <person name="Stielow J.B."/>
            <person name="Sun H."/>
            <person name="Kurtzman C.P."/>
            <person name="Blackwell M."/>
            <person name="Grigoriev I.V."/>
            <person name="Jeffries T.W."/>
        </authorList>
    </citation>
    <scope>NUCLEOTIDE SEQUENCE [LARGE SCALE GENOMIC DNA]</scope>
    <source>
        <strain evidence="6">NRRL Y-12698</strain>
    </source>
</reference>
<dbReference type="InterPro" id="IPR003692">
    <property type="entry name" value="Hydantoinase_B"/>
</dbReference>
<dbReference type="RefSeq" id="XP_018986483.1">
    <property type="nucleotide sequence ID" value="XM_019128304.1"/>
</dbReference>
<evidence type="ECO:0000313" key="6">
    <source>
        <dbReference type="Proteomes" id="UP000094336"/>
    </source>
</evidence>
<dbReference type="GO" id="GO:0006749">
    <property type="term" value="P:glutathione metabolic process"/>
    <property type="evidence" value="ECO:0007669"/>
    <property type="project" value="TreeGrafter"/>
</dbReference>
<dbReference type="InterPro" id="IPR045079">
    <property type="entry name" value="Oxoprolinase-like"/>
</dbReference>
<keyword evidence="6" id="KW-1185">Reference proteome</keyword>
<evidence type="ECO:0008006" key="7">
    <source>
        <dbReference type="Google" id="ProtNLM"/>
    </source>
</evidence>
<feature type="domain" description="Hydantoinase B/oxoprolinase" evidence="3">
    <location>
        <begin position="734"/>
        <end position="1260"/>
    </location>
</feature>
<evidence type="ECO:0000259" key="3">
    <source>
        <dbReference type="Pfam" id="PF02538"/>
    </source>
</evidence>
<protein>
    <recommendedName>
        <fullName evidence="7">5-oxoprolinase</fullName>
    </recommendedName>
</protein>
<evidence type="ECO:0000313" key="5">
    <source>
        <dbReference type="EMBL" id="ODQ81155.1"/>
    </source>
</evidence>
<feature type="domain" description="Hydantoinase/oxoprolinase N-terminal" evidence="4">
    <location>
        <begin position="5"/>
        <end position="218"/>
    </location>
</feature>
<dbReference type="Proteomes" id="UP000094336">
    <property type="component" value="Unassembled WGS sequence"/>
</dbReference>
<evidence type="ECO:0000259" key="4">
    <source>
        <dbReference type="Pfam" id="PF05378"/>
    </source>
</evidence>
<dbReference type="GO" id="GO:0005829">
    <property type="term" value="C:cytosol"/>
    <property type="evidence" value="ECO:0007669"/>
    <property type="project" value="TreeGrafter"/>
</dbReference>
<dbReference type="GeneID" id="30146157"/>
<dbReference type="EMBL" id="KV454428">
    <property type="protein sequence ID" value="ODQ81155.1"/>
    <property type="molecule type" value="Genomic_DNA"/>
</dbReference>
<dbReference type="PANTHER" id="PTHR11365:SF2">
    <property type="entry name" value="5-OXOPROLINASE"/>
    <property type="match status" value="1"/>
</dbReference>
<dbReference type="InterPro" id="IPR002821">
    <property type="entry name" value="Hydantoinase_A"/>
</dbReference>
<evidence type="ECO:0000256" key="1">
    <source>
        <dbReference type="ARBA" id="ARBA00010403"/>
    </source>
</evidence>
<dbReference type="Pfam" id="PF02538">
    <property type="entry name" value="Hydantoinase_B"/>
    <property type="match status" value="1"/>
</dbReference>
<evidence type="ECO:0000259" key="2">
    <source>
        <dbReference type="Pfam" id="PF01968"/>
    </source>
</evidence>
<dbReference type="Pfam" id="PF01968">
    <property type="entry name" value="Hydantoinase_A"/>
    <property type="match status" value="1"/>
</dbReference>
<comment type="similarity">
    <text evidence="1">Belongs to the oxoprolinase family.</text>
</comment>
<dbReference type="OrthoDB" id="3643at2759"/>
<dbReference type="PANTHER" id="PTHR11365">
    <property type="entry name" value="5-OXOPROLINASE RELATED"/>
    <property type="match status" value="1"/>
</dbReference>